<dbReference type="Proteomes" id="UP000515152">
    <property type="component" value="Chromosome 21"/>
</dbReference>
<dbReference type="AlphaFoldDB" id="A0A6P8ERL8"/>
<proteinExistence type="predicted"/>
<reference evidence="3" key="1">
    <citation type="submission" date="2025-08" db="UniProtKB">
        <authorList>
            <consortium name="RefSeq"/>
        </authorList>
    </citation>
    <scope>IDENTIFICATION</scope>
</reference>
<dbReference type="PROSITE" id="PS50007">
    <property type="entry name" value="PIPLC_X_DOMAIN"/>
    <property type="match status" value="1"/>
</dbReference>
<dbReference type="OrthoDB" id="1046782at2759"/>
<dbReference type="PANTHER" id="PTHR13593:SF24">
    <property type="entry name" value="PI-PLC X DOMAIN-CONTAINING PROTEIN 1"/>
    <property type="match status" value="1"/>
</dbReference>
<protein>
    <submittedName>
        <fullName evidence="3">PI-PLC X domain-containing protein 1-like</fullName>
    </submittedName>
</protein>
<accession>A0A6P8ERL8</accession>
<name>A0A6P8ERL8_CLUHA</name>
<dbReference type="InterPro" id="IPR017946">
    <property type="entry name" value="PLC-like_Pdiesterase_TIM-brl"/>
</dbReference>
<dbReference type="InterPro" id="IPR000909">
    <property type="entry name" value="PLipase_C_PInositol-sp_X_dom"/>
</dbReference>
<dbReference type="GO" id="GO:0008081">
    <property type="term" value="F:phosphoric diester hydrolase activity"/>
    <property type="evidence" value="ECO:0007669"/>
    <property type="project" value="InterPro"/>
</dbReference>
<feature type="domain" description="Phosphatidylinositol-specific phospholipase C X" evidence="1">
    <location>
        <begin position="16"/>
        <end position="190"/>
    </location>
</feature>
<dbReference type="CDD" id="cd08616">
    <property type="entry name" value="PI-PLCXD1c"/>
    <property type="match status" value="1"/>
</dbReference>
<dbReference type="InterPro" id="IPR051057">
    <property type="entry name" value="PI-PLC_domain"/>
</dbReference>
<sequence>METPRLSDWMSQLPSELSTVPLWEIAMPGSHDSMSYSLDSSSMLEPNAPGWVTALHKLFPCLVNFIVKRWTTTQELPIIVQLNAGVRYFDLRIACKPDDVTHTLYFAHVLYTEVTVEETFKDVAQWLRQHPKEVIILACSSFDGLDDDDHQKFIARLNQLFPKTLCPKTVRTPSLQLCWDQKYQVILSYDNDAASGHQELWEKTDYWWTNHGRTSASQVIKYLDDRLQSQGRDNTFFVAGLNLTENNSFLMTHLFSTMKSMTLAAFPELLEWVKRQRCGQGKTCINIIAADFVGVNQFAQLVIEINLKNMIR</sequence>
<dbReference type="Pfam" id="PF26146">
    <property type="entry name" value="PI-PLC_X"/>
    <property type="match status" value="1"/>
</dbReference>
<keyword evidence="2" id="KW-1185">Reference proteome</keyword>
<dbReference type="SMART" id="SM00148">
    <property type="entry name" value="PLCXc"/>
    <property type="match status" value="1"/>
</dbReference>
<dbReference type="InterPro" id="IPR042158">
    <property type="entry name" value="PLCXD1/2/3"/>
</dbReference>
<dbReference type="KEGG" id="char:116218249"/>
<dbReference type="SUPFAM" id="SSF51695">
    <property type="entry name" value="PLC-like phosphodiesterases"/>
    <property type="match status" value="1"/>
</dbReference>
<dbReference type="RefSeq" id="XP_031414986.1">
    <property type="nucleotide sequence ID" value="XM_031559126.1"/>
</dbReference>
<dbReference type="PANTHER" id="PTHR13593">
    <property type="match status" value="1"/>
</dbReference>
<dbReference type="GO" id="GO:0006629">
    <property type="term" value="P:lipid metabolic process"/>
    <property type="evidence" value="ECO:0007669"/>
    <property type="project" value="InterPro"/>
</dbReference>
<gene>
    <name evidence="3" type="primary">LOC116218249</name>
</gene>
<evidence type="ECO:0000313" key="3">
    <source>
        <dbReference type="RefSeq" id="XP_031414986.1"/>
    </source>
</evidence>
<organism evidence="2 3">
    <name type="scientific">Clupea harengus</name>
    <name type="common">Atlantic herring</name>
    <dbReference type="NCBI Taxonomy" id="7950"/>
    <lineage>
        <taxon>Eukaryota</taxon>
        <taxon>Metazoa</taxon>
        <taxon>Chordata</taxon>
        <taxon>Craniata</taxon>
        <taxon>Vertebrata</taxon>
        <taxon>Euteleostomi</taxon>
        <taxon>Actinopterygii</taxon>
        <taxon>Neopterygii</taxon>
        <taxon>Teleostei</taxon>
        <taxon>Clupei</taxon>
        <taxon>Clupeiformes</taxon>
        <taxon>Clupeoidei</taxon>
        <taxon>Clupeidae</taxon>
        <taxon>Clupea</taxon>
    </lineage>
</organism>
<evidence type="ECO:0000313" key="2">
    <source>
        <dbReference type="Proteomes" id="UP000515152"/>
    </source>
</evidence>
<dbReference type="Gene3D" id="3.20.20.190">
    <property type="entry name" value="Phosphatidylinositol (PI) phosphodiesterase"/>
    <property type="match status" value="1"/>
</dbReference>
<evidence type="ECO:0000259" key="1">
    <source>
        <dbReference type="SMART" id="SM00148"/>
    </source>
</evidence>
<dbReference type="GeneID" id="116218249"/>